<dbReference type="OrthoDB" id="5288100at2"/>
<dbReference type="InterPro" id="IPR052551">
    <property type="entry name" value="UV-DNA_repair_photolyase"/>
</dbReference>
<dbReference type="SUPFAM" id="SSF48173">
    <property type="entry name" value="Cryptochrome/photolyase FAD-binding domain"/>
    <property type="match status" value="1"/>
</dbReference>
<reference evidence="1 2" key="1">
    <citation type="journal article" date="2012" name="J. Bacteriol.">
        <title>Genome Sequence of Gallaecimonas xiamenensis Type Strain 3-C-1.</title>
        <authorList>
            <person name="Lai Q."/>
            <person name="Wang L."/>
            <person name="Wang W."/>
            <person name="Shao Z."/>
        </authorList>
    </citation>
    <scope>NUCLEOTIDE SEQUENCE [LARGE SCALE GENOMIC DNA]</scope>
    <source>
        <strain evidence="1 2">3-C-1</strain>
    </source>
</reference>
<dbReference type="Gene3D" id="1.10.579.10">
    <property type="entry name" value="DNA Cyclobutane Dipyrimidine Photolyase, subunit A, domain 3"/>
    <property type="match status" value="1"/>
</dbReference>
<dbReference type="Proteomes" id="UP000006755">
    <property type="component" value="Unassembled WGS sequence"/>
</dbReference>
<dbReference type="InterPro" id="IPR036134">
    <property type="entry name" value="Crypto/Photolyase_FAD-like_sf"/>
</dbReference>
<dbReference type="eggNOG" id="COG3046">
    <property type="taxonomic scope" value="Bacteria"/>
</dbReference>
<evidence type="ECO:0000313" key="2">
    <source>
        <dbReference type="Proteomes" id="UP000006755"/>
    </source>
</evidence>
<sequence length="509" mass="57907">MAKLILVLGDQLSLNLASLRCYQPGDAVLMAEVMTEASYSPHHQKKLALVFSAMRHFGKSLKDAGYRLRYCALPGSRPSLVAEVEATLAKDPSLDSLLVTEPGEWRLLAEMQGWQARLGITVTLLDDDRFFCSRQAFGQWAKGRSQWRMEHFYHQQRRQSGLLMDQGRPLGGRWNFDADNRQGWDGSAQVPPLRHYPNDPIREGVLDLVEQHFGQHMGKLRPFDFPVTRQEALAELADFIQLRLPSFGAWQDAMAIGEDWLFHSRLSPLINLGLLGPQEVCQAAEEAYHSGHAPLAAVEGFIRQILGWREYVRGVYWTLMPGYKANNALASTRPLPDFYWTGQTQMRCMHEALRNSLDNGYAHHIQRLMITGNFALIAGLSVEAICDWYLAVYMDAYEWVELPNTLGMVMHADGGLMASKPYAASGKYIKRMSNYCSQCPYDVNSLTGPKACPFNAFYWHFLLRNRSKLEANPRLAMPYRTLDRFGPDKRDAITQQAQALWRRLDDNDL</sequence>
<dbReference type="InterPro" id="IPR007357">
    <property type="entry name" value="PhrB-like"/>
</dbReference>
<proteinExistence type="predicted"/>
<dbReference type="PANTHER" id="PTHR38657:SF1">
    <property type="entry name" value="SLR1343 PROTEIN"/>
    <property type="match status" value="1"/>
</dbReference>
<organism evidence="1 2">
    <name type="scientific">Gallaecimonas xiamenensis 3-C-1</name>
    <dbReference type="NCBI Taxonomy" id="745411"/>
    <lineage>
        <taxon>Bacteria</taxon>
        <taxon>Pseudomonadati</taxon>
        <taxon>Pseudomonadota</taxon>
        <taxon>Gammaproteobacteria</taxon>
        <taxon>Enterobacterales</taxon>
        <taxon>Gallaecimonadaceae</taxon>
        <taxon>Gallaecimonas</taxon>
    </lineage>
</organism>
<dbReference type="Gene3D" id="3.40.50.620">
    <property type="entry name" value="HUPs"/>
    <property type="match status" value="1"/>
</dbReference>
<dbReference type="RefSeq" id="WP_008482975.1">
    <property type="nucleotide sequence ID" value="NZ_AMRI01000004.1"/>
</dbReference>
<name>K2KHB5_9GAMM</name>
<comment type="caution">
    <text evidence="1">The sequence shown here is derived from an EMBL/GenBank/DDBJ whole genome shotgun (WGS) entry which is preliminary data.</text>
</comment>
<protein>
    <submittedName>
        <fullName evidence="1">Deoxyribodipyrimidine photolyase-like protein</fullName>
    </submittedName>
</protein>
<dbReference type="GO" id="GO:0016829">
    <property type="term" value="F:lyase activity"/>
    <property type="evidence" value="ECO:0007669"/>
    <property type="project" value="UniProtKB-KW"/>
</dbReference>
<dbReference type="STRING" id="745411.B3C1_03590"/>
<accession>K2KHB5</accession>
<dbReference type="Gene3D" id="1.25.40.80">
    <property type="match status" value="1"/>
</dbReference>
<evidence type="ECO:0000313" key="1">
    <source>
        <dbReference type="EMBL" id="EKE76645.1"/>
    </source>
</evidence>
<dbReference type="AlphaFoldDB" id="K2KHB5"/>
<gene>
    <name evidence="1" type="ORF">B3C1_03590</name>
</gene>
<keyword evidence="1" id="KW-0456">Lyase</keyword>
<keyword evidence="2" id="KW-1185">Reference proteome</keyword>
<dbReference type="PANTHER" id="PTHR38657">
    <property type="entry name" value="SLR1343 PROTEIN"/>
    <property type="match status" value="1"/>
</dbReference>
<dbReference type="Pfam" id="PF04244">
    <property type="entry name" value="DPRP"/>
    <property type="match status" value="1"/>
</dbReference>
<dbReference type="Gene3D" id="1.10.10.1710">
    <property type="entry name" value="Deoxyribodipyrimidine photolyase-related"/>
    <property type="match status" value="1"/>
</dbReference>
<dbReference type="InterPro" id="IPR014729">
    <property type="entry name" value="Rossmann-like_a/b/a_fold"/>
</dbReference>
<dbReference type="EMBL" id="AMRI01000004">
    <property type="protein sequence ID" value="EKE76645.1"/>
    <property type="molecule type" value="Genomic_DNA"/>
</dbReference>